<feature type="region of interest" description="Disordered" evidence="5">
    <location>
        <begin position="59"/>
        <end position="104"/>
    </location>
</feature>
<dbReference type="PROSITE" id="PS51123">
    <property type="entry name" value="OMPA_2"/>
    <property type="match status" value="1"/>
</dbReference>
<keyword evidence="9" id="KW-1185">Reference proteome</keyword>
<organism evidence="8 9">
    <name type="scientific">Parabacteroides hominis</name>
    <dbReference type="NCBI Taxonomy" id="2763057"/>
    <lineage>
        <taxon>Bacteria</taxon>
        <taxon>Pseudomonadati</taxon>
        <taxon>Bacteroidota</taxon>
        <taxon>Bacteroidia</taxon>
        <taxon>Bacteroidales</taxon>
        <taxon>Tannerellaceae</taxon>
        <taxon>Parabacteroides</taxon>
    </lineage>
</organism>
<evidence type="ECO:0000256" key="5">
    <source>
        <dbReference type="SAM" id="MobiDB-lite"/>
    </source>
</evidence>
<dbReference type="EMBL" id="JACOOJ010000001">
    <property type="protein sequence ID" value="MBC5631346.1"/>
    <property type="molecule type" value="Genomic_DNA"/>
</dbReference>
<dbReference type="Pfam" id="PF00691">
    <property type="entry name" value="OmpA"/>
    <property type="match status" value="1"/>
</dbReference>
<evidence type="ECO:0000259" key="7">
    <source>
        <dbReference type="PROSITE" id="PS51123"/>
    </source>
</evidence>
<dbReference type="PRINTS" id="PR01021">
    <property type="entry name" value="OMPADOMAIN"/>
</dbReference>
<evidence type="ECO:0000256" key="3">
    <source>
        <dbReference type="ARBA" id="ARBA00023237"/>
    </source>
</evidence>
<evidence type="ECO:0000313" key="9">
    <source>
        <dbReference type="Proteomes" id="UP000651475"/>
    </source>
</evidence>
<feature type="compositionally biased region" description="Basic and acidic residues" evidence="5">
    <location>
        <begin position="423"/>
        <end position="437"/>
    </location>
</feature>
<evidence type="ECO:0000256" key="4">
    <source>
        <dbReference type="PROSITE-ProRule" id="PRU00473"/>
    </source>
</evidence>
<feature type="region of interest" description="Disordered" evidence="5">
    <location>
        <begin position="407"/>
        <end position="437"/>
    </location>
</feature>
<dbReference type="SUPFAM" id="SSF103088">
    <property type="entry name" value="OmpA-like"/>
    <property type="match status" value="1"/>
</dbReference>
<dbReference type="Gene3D" id="2.60.120.200">
    <property type="match status" value="1"/>
</dbReference>
<keyword evidence="6" id="KW-0732">Signal</keyword>
<feature type="compositionally biased region" description="Polar residues" evidence="5">
    <location>
        <begin position="95"/>
        <end position="104"/>
    </location>
</feature>
<proteinExistence type="predicted"/>
<dbReference type="Gene3D" id="3.30.1330.60">
    <property type="entry name" value="OmpA-like domain"/>
    <property type="match status" value="1"/>
</dbReference>
<evidence type="ECO:0000256" key="2">
    <source>
        <dbReference type="ARBA" id="ARBA00023136"/>
    </source>
</evidence>
<dbReference type="SUPFAM" id="SSF49899">
    <property type="entry name" value="Concanavalin A-like lectins/glucanases"/>
    <property type="match status" value="1"/>
</dbReference>
<dbReference type="InterPro" id="IPR013320">
    <property type="entry name" value="ConA-like_dom_sf"/>
</dbReference>
<dbReference type="RefSeq" id="WP_186928084.1">
    <property type="nucleotide sequence ID" value="NZ_JACOOJ010000001.1"/>
</dbReference>
<dbReference type="PANTHER" id="PTHR30329">
    <property type="entry name" value="STATOR ELEMENT OF FLAGELLAR MOTOR COMPLEX"/>
    <property type="match status" value="1"/>
</dbReference>
<evidence type="ECO:0000256" key="6">
    <source>
        <dbReference type="SAM" id="SignalP"/>
    </source>
</evidence>
<keyword evidence="2 4" id="KW-0472">Membrane</keyword>
<name>A0ABR7DIS3_9BACT</name>
<feature type="signal peptide" evidence="6">
    <location>
        <begin position="1"/>
        <end position="22"/>
    </location>
</feature>
<feature type="chain" id="PRO_5047327025" evidence="6">
    <location>
        <begin position="23"/>
        <end position="437"/>
    </location>
</feature>
<sequence length="437" mass="48743">MKKLIFILSALLFLAGTTDVQAQWGKKLLKKAGESAKKATEKNVERKIEKAVDKAFDGAEDAVTGKGNDSKSETKTSTNPQGDVEVIGDDGAEGQQEQPLKQTKQSLEATYAKSDFVPGDEIIFDDDLSHEQLGEFPSKWDLLDGNAEVAQLGGAKAIYFTEGGTTIIPLMENPQNYLPDVYTIEIDVYISDSKTSYSDVDDRTYSRYRITFYEKEKYKSSTWDLYDFGNSADYSFRRPGGDNVDGSYKAKPLIILNDWNHIAFSFNKRAFKAYINGTRVTNIPNTVHHTWFSVYRHNYAHHTKCYIRNIRIAKGAVPLYDRMMSDGKFITYGITFDVGKSTIKPESMGEINRIVTLMKENPDLKFSVEGHTDSTGNEASNQTLSEARSNAIVDKLVELGISADRLSASGKGQTSPIADNGTDEGRAKNRRVEFVKI</sequence>
<dbReference type="InterPro" id="IPR050330">
    <property type="entry name" value="Bact_OuterMem_StrucFunc"/>
</dbReference>
<dbReference type="Proteomes" id="UP000651475">
    <property type="component" value="Unassembled WGS sequence"/>
</dbReference>
<dbReference type="PRINTS" id="PR01023">
    <property type="entry name" value="NAFLGMOTY"/>
</dbReference>
<dbReference type="CDD" id="cd07185">
    <property type="entry name" value="OmpA_C-like"/>
    <property type="match status" value="1"/>
</dbReference>
<comment type="subcellular location">
    <subcellularLocation>
        <location evidence="1">Cell outer membrane</location>
    </subcellularLocation>
</comment>
<gene>
    <name evidence="8" type="ORF">H8S65_00955</name>
</gene>
<keyword evidence="3" id="KW-0998">Cell outer membrane</keyword>
<dbReference type="InterPro" id="IPR036737">
    <property type="entry name" value="OmpA-like_sf"/>
</dbReference>
<comment type="caution">
    <text evidence="8">The sequence shown here is derived from an EMBL/GenBank/DDBJ whole genome shotgun (WGS) entry which is preliminary data.</text>
</comment>
<evidence type="ECO:0000256" key="1">
    <source>
        <dbReference type="ARBA" id="ARBA00004442"/>
    </source>
</evidence>
<reference evidence="8 9" key="1">
    <citation type="submission" date="2020-08" db="EMBL/GenBank/DDBJ databases">
        <title>Genome public.</title>
        <authorList>
            <person name="Liu C."/>
            <person name="Sun Q."/>
        </authorList>
    </citation>
    <scope>NUCLEOTIDE SEQUENCE [LARGE SCALE GENOMIC DNA]</scope>
    <source>
        <strain evidence="8 9">NSJ-79</strain>
    </source>
</reference>
<accession>A0ABR7DIS3</accession>
<feature type="domain" description="OmpA-like" evidence="7">
    <location>
        <begin position="323"/>
        <end position="437"/>
    </location>
</feature>
<dbReference type="InterPro" id="IPR006664">
    <property type="entry name" value="OMP_bac"/>
</dbReference>
<dbReference type="InterPro" id="IPR006665">
    <property type="entry name" value="OmpA-like"/>
</dbReference>
<protein>
    <submittedName>
        <fullName evidence="8">OmpA family protein</fullName>
    </submittedName>
</protein>
<dbReference type="PANTHER" id="PTHR30329:SF21">
    <property type="entry name" value="LIPOPROTEIN YIAD-RELATED"/>
    <property type="match status" value="1"/>
</dbReference>
<evidence type="ECO:0000313" key="8">
    <source>
        <dbReference type="EMBL" id="MBC5631346.1"/>
    </source>
</evidence>